<sequence length="78" mass="8602">MARGVETCRVLLSRPITILSRNLSSSSEPTDNHSESKLVDFFTSPASLAHVCGKENDFPHFGAASSNHWTKKISSKKR</sequence>
<evidence type="ECO:0000313" key="3">
    <source>
        <dbReference type="Proteomes" id="UP000825935"/>
    </source>
</evidence>
<dbReference type="AlphaFoldDB" id="A0A8T2VC67"/>
<comment type="caution">
    <text evidence="2">The sequence shown here is derived from an EMBL/GenBank/DDBJ whole genome shotgun (WGS) entry which is preliminary data.</text>
</comment>
<protein>
    <submittedName>
        <fullName evidence="2">Uncharacterized protein</fullName>
    </submittedName>
</protein>
<reference evidence="2" key="1">
    <citation type="submission" date="2021-08" db="EMBL/GenBank/DDBJ databases">
        <title>WGS assembly of Ceratopteris richardii.</title>
        <authorList>
            <person name="Marchant D.B."/>
            <person name="Chen G."/>
            <person name="Jenkins J."/>
            <person name="Shu S."/>
            <person name="Leebens-Mack J."/>
            <person name="Grimwood J."/>
            <person name="Schmutz J."/>
            <person name="Soltis P."/>
            <person name="Soltis D."/>
            <person name="Chen Z.-H."/>
        </authorList>
    </citation>
    <scope>NUCLEOTIDE SEQUENCE</scope>
    <source>
        <strain evidence="2">Whitten #5841</strain>
        <tissue evidence="2">Leaf</tissue>
    </source>
</reference>
<organism evidence="2 3">
    <name type="scientific">Ceratopteris richardii</name>
    <name type="common">Triangle waterfern</name>
    <dbReference type="NCBI Taxonomy" id="49495"/>
    <lineage>
        <taxon>Eukaryota</taxon>
        <taxon>Viridiplantae</taxon>
        <taxon>Streptophyta</taxon>
        <taxon>Embryophyta</taxon>
        <taxon>Tracheophyta</taxon>
        <taxon>Polypodiopsida</taxon>
        <taxon>Polypodiidae</taxon>
        <taxon>Polypodiales</taxon>
        <taxon>Pteridineae</taxon>
        <taxon>Pteridaceae</taxon>
        <taxon>Parkerioideae</taxon>
        <taxon>Ceratopteris</taxon>
    </lineage>
</organism>
<evidence type="ECO:0000313" key="2">
    <source>
        <dbReference type="EMBL" id="KAH7446067.1"/>
    </source>
</evidence>
<name>A0A8T2VC67_CERRI</name>
<evidence type="ECO:0000256" key="1">
    <source>
        <dbReference type="SAM" id="MobiDB-lite"/>
    </source>
</evidence>
<proteinExistence type="predicted"/>
<keyword evidence="3" id="KW-1185">Reference proteome</keyword>
<feature type="compositionally biased region" description="Basic residues" evidence="1">
    <location>
        <begin position="69"/>
        <end position="78"/>
    </location>
</feature>
<dbReference type="Proteomes" id="UP000825935">
    <property type="component" value="Chromosome 1"/>
</dbReference>
<gene>
    <name evidence="2" type="ORF">KP509_01G037200</name>
</gene>
<dbReference type="EMBL" id="CM035406">
    <property type="protein sequence ID" value="KAH7446067.1"/>
    <property type="molecule type" value="Genomic_DNA"/>
</dbReference>
<accession>A0A8T2VC67</accession>
<feature type="region of interest" description="Disordered" evidence="1">
    <location>
        <begin position="59"/>
        <end position="78"/>
    </location>
</feature>